<keyword evidence="3" id="KW-1185">Reference proteome</keyword>
<evidence type="ECO:0000256" key="1">
    <source>
        <dbReference type="SAM" id="MobiDB-lite"/>
    </source>
</evidence>
<accession>A0AAN8T1H0</accession>
<feature type="region of interest" description="Disordered" evidence="1">
    <location>
        <begin position="92"/>
        <end position="115"/>
    </location>
</feature>
<feature type="region of interest" description="Disordered" evidence="1">
    <location>
        <begin position="51"/>
        <end position="79"/>
    </location>
</feature>
<evidence type="ECO:0000313" key="2">
    <source>
        <dbReference type="EMBL" id="KAK6776018.1"/>
    </source>
</evidence>
<dbReference type="Proteomes" id="UP001371456">
    <property type="component" value="Unassembled WGS sequence"/>
</dbReference>
<evidence type="ECO:0000313" key="3">
    <source>
        <dbReference type="Proteomes" id="UP001371456"/>
    </source>
</evidence>
<dbReference type="AlphaFoldDB" id="A0AAN8T1H0"/>
<reference evidence="2 3" key="1">
    <citation type="submission" date="2024-02" db="EMBL/GenBank/DDBJ databases">
        <title>de novo genome assembly of Solanum bulbocastanum strain 11H21.</title>
        <authorList>
            <person name="Hosaka A.J."/>
        </authorList>
    </citation>
    <scope>NUCLEOTIDE SEQUENCE [LARGE SCALE GENOMIC DNA]</scope>
    <source>
        <tissue evidence="2">Young leaves</tissue>
    </source>
</reference>
<proteinExistence type="predicted"/>
<organism evidence="2 3">
    <name type="scientific">Solanum bulbocastanum</name>
    <name type="common">Wild potato</name>
    <dbReference type="NCBI Taxonomy" id="147425"/>
    <lineage>
        <taxon>Eukaryota</taxon>
        <taxon>Viridiplantae</taxon>
        <taxon>Streptophyta</taxon>
        <taxon>Embryophyta</taxon>
        <taxon>Tracheophyta</taxon>
        <taxon>Spermatophyta</taxon>
        <taxon>Magnoliopsida</taxon>
        <taxon>eudicotyledons</taxon>
        <taxon>Gunneridae</taxon>
        <taxon>Pentapetalae</taxon>
        <taxon>asterids</taxon>
        <taxon>lamiids</taxon>
        <taxon>Solanales</taxon>
        <taxon>Solanaceae</taxon>
        <taxon>Solanoideae</taxon>
        <taxon>Solaneae</taxon>
        <taxon>Solanum</taxon>
    </lineage>
</organism>
<protein>
    <submittedName>
        <fullName evidence="2">Uncharacterized protein</fullName>
    </submittedName>
</protein>
<name>A0AAN8T1H0_SOLBU</name>
<gene>
    <name evidence="2" type="ORF">RDI58_027019</name>
</gene>
<comment type="caution">
    <text evidence="2">The sequence shown here is derived from an EMBL/GenBank/DDBJ whole genome shotgun (WGS) entry which is preliminary data.</text>
</comment>
<dbReference type="EMBL" id="JBANQN010000011">
    <property type="protein sequence ID" value="KAK6776018.1"/>
    <property type="molecule type" value="Genomic_DNA"/>
</dbReference>
<sequence>MGDVPKCVLILALNFDLENEMALVGGLGGIKDSLTRPLKLRYLHYRGESESIDEDNPENILNHTTDNNVDNTNDEKEEEFHEVENEIFEEPNGINIRNDQNDSIEEEQLGQQQQEENINSLVDTCECIDRLSPVEAEFN</sequence>